<name>A0A7Y3RMR5_9PROT</name>
<evidence type="ECO:0000256" key="2">
    <source>
        <dbReference type="HAMAP-Rule" id="MF_00048"/>
    </source>
</evidence>
<organism evidence="3 4">
    <name type="scientific">Parvularcula mediterranea</name>
    <dbReference type="NCBI Taxonomy" id="2732508"/>
    <lineage>
        <taxon>Bacteria</taxon>
        <taxon>Pseudomonadati</taxon>
        <taxon>Pseudomonadota</taxon>
        <taxon>Alphaproteobacteria</taxon>
        <taxon>Parvularculales</taxon>
        <taxon>Parvularculaceae</taxon>
        <taxon>Parvularcula</taxon>
    </lineage>
</organism>
<dbReference type="SUPFAM" id="SSF52980">
    <property type="entry name" value="Restriction endonuclease-like"/>
    <property type="match status" value="1"/>
</dbReference>
<dbReference type="NCBIfam" id="NF009151">
    <property type="entry name" value="PRK12497.1-5"/>
    <property type="match status" value="1"/>
</dbReference>
<dbReference type="AlphaFoldDB" id="A0A7Y3RMR5"/>
<dbReference type="Pfam" id="PF02021">
    <property type="entry name" value="UPF0102"/>
    <property type="match status" value="1"/>
</dbReference>
<gene>
    <name evidence="3" type="ORF">HK107_07280</name>
</gene>
<evidence type="ECO:0000313" key="3">
    <source>
        <dbReference type="EMBL" id="NNU16122.1"/>
    </source>
</evidence>
<comment type="similarity">
    <text evidence="1 2">Belongs to the UPF0102 family.</text>
</comment>
<dbReference type="Proteomes" id="UP000536835">
    <property type="component" value="Unassembled WGS sequence"/>
</dbReference>
<comment type="caution">
    <text evidence="3">The sequence shown here is derived from an EMBL/GenBank/DDBJ whole genome shotgun (WGS) entry which is preliminary data.</text>
</comment>
<reference evidence="3 4" key="1">
    <citation type="submission" date="2020-05" db="EMBL/GenBank/DDBJ databases">
        <title>Parvularcula mediterraneae sp. nov., isolated from polypropylene straw from shallow seawater of the seashore of Laganas in Zakynthos island, Greece.</title>
        <authorList>
            <person name="Szabo I."/>
            <person name="Al-Omari J."/>
            <person name="Rado J."/>
            <person name="Szerdahelyi G.S."/>
        </authorList>
    </citation>
    <scope>NUCLEOTIDE SEQUENCE [LARGE SCALE GENOMIC DNA]</scope>
    <source>
        <strain evidence="3 4">ZS-1/3</strain>
    </source>
</reference>
<dbReference type="Gene3D" id="3.40.1350.10">
    <property type="match status" value="1"/>
</dbReference>
<dbReference type="InterPro" id="IPR011856">
    <property type="entry name" value="tRNA_endonuc-like_dom_sf"/>
</dbReference>
<dbReference type="InterPro" id="IPR003509">
    <property type="entry name" value="UPF0102_YraN-like"/>
</dbReference>
<evidence type="ECO:0000313" key="4">
    <source>
        <dbReference type="Proteomes" id="UP000536835"/>
    </source>
</evidence>
<dbReference type="HAMAP" id="MF_00048">
    <property type="entry name" value="UPF0102"/>
    <property type="match status" value="1"/>
</dbReference>
<protein>
    <recommendedName>
        <fullName evidence="2">UPF0102 protein HK107_07280</fullName>
    </recommendedName>
</protein>
<dbReference type="PANTHER" id="PTHR34039:SF1">
    <property type="entry name" value="UPF0102 PROTEIN YRAN"/>
    <property type="match status" value="1"/>
</dbReference>
<proteinExistence type="inferred from homology"/>
<dbReference type="GO" id="GO:0003676">
    <property type="term" value="F:nucleic acid binding"/>
    <property type="evidence" value="ECO:0007669"/>
    <property type="project" value="InterPro"/>
</dbReference>
<accession>A0A7Y3RMR5</accession>
<dbReference type="NCBIfam" id="TIGR00252">
    <property type="entry name" value="YraN family protein"/>
    <property type="match status" value="1"/>
</dbReference>
<dbReference type="PANTHER" id="PTHR34039">
    <property type="entry name" value="UPF0102 PROTEIN YRAN"/>
    <property type="match status" value="1"/>
</dbReference>
<keyword evidence="4" id="KW-1185">Reference proteome</keyword>
<sequence>MPAPSRSRRQEAERQGRIAETLATILLMLKGYRILAQRFRAQGGEIDIVAKKSGTLIFVEVKKRTSTEAARLSVTPRNQQRIRAAANQWLARKAKRIDVPIRYDIVAAGTFSLRHFRDAFR</sequence>
<dbReference type="InterPro" id="IPR011335">
    <property type="entry name" value="Restrct_endonuc-II-like"/>
</dbReference>
<evidence type="ECO:0000256" key="1">
    <source>
        <dbReference type="ARBA" id="ARBA00006738"/>
    </source>
</evidence>
<dbReference type="EMBL" id="JABFCX010000002">
    <property type="protein sequence ID" value="NNU16122.1"/>
    <property type="molecule type" value="Genomic_DNA"/>
</dbReference>
<dbReference type="RefSeq" id="WP_173198092.1">
    <property type="nucleotide sequence ID" value="NZ_JABFCX010000002.1"/>
</dbReference>
<dbReference type="NCBIfam" id="NF009150">
    <property type="entry name" value="PRK12497.1-3"/>
    <property type="match status" value="1"/>
</dbReference>